<dbReference type="EMBL" id="UINC01063795">
    <property type="protein sequence ID" value="SVB91800.1"/>
    <property type="molecule type" value="Genomic_DNA"/>
</dbReference>
<organism evidence="6">
    <name type="scientific">marine metagenome</name>
    <dbReference type="NCBI Taxonomy" id="408172"/>
    <lineage>
        <taxon>unclassified sequences</taxon>
        <taxon>metagenomes</taxon>
        <taxon>ecological metagenomes</taxon>
    </lineage>
</organism>
<evidence type="ECO:0000256" key="4">
    <source>
        <dbReference type="ARBA" id="ARBA00023014"/>
    </source>
</evidence>
<dbReference type="PROSITE" id="PS00198">
    <property type="entry name" value="4FE4S_FER_1"/>
    <property type="match status" value="1"/>
</dbReference>
<evidence type="ECO:0000256" key="2">
    <source>
        <dbReference type="ARBA" id="ARBA00022723"/>
    </source>
</evidence>
<dbReference type="GO" id="GO:0051539">
    <property type="term" value="F:4 iron, 4 sulfur cluster binding"/>
    <property type="evidence" value="ECO:0007669"/>
    <property type="project" value="UniProtKB-KW"/>
</dbReference>
<keyword evidence="4" id="KW-0411">Iron-sulfur</keyword>
<evidence type="ECO:0000256" key="3">
    <source>
        <dbReference type="ARBA" id="ARBA00023004"/>
    </source>
</evidence>
<protein>
    <recommendedName>
        <fullName evidence="5">4Fe-4S ferredoxin-type domain-containing protein</fullName>
    </recommendedName>
</protein>
<dbReference type="GO" id="GO:0046872">
    <property type="term" value="F:metal ion binding"/>
    <property type="evidence" value="ECO:0007669"/>
    <property type="project" value="UniProtKB-KW"/>
</dbReference>
<sequence length="320" mass="34760">MNNGELFKMICGAGNEDADEVYKLCLVYTLAGAKAIDMSANLDVVKSAVNGVEDAEALLGKYKLKNYTRPYLTVSIGMPGDHHVRKAKIIENKCTKCNACIPVCPTDAIPDILTIIESRCIGCGACGVACQDDAIGYSHKEIEIETVLKDCVNAGVENIELHAAVLDDEPVLYEWEIVNNINPFGFNSVCLDRGYLSNHGIKTRIQKMLEICPDRMIVQADGIPMAGGQDDYRTTLQAVACADIVDKFALPVFILLSGGTNSLSIELSKKCSVPYAGVSIGTYARHLIYEYINDPDFPNKNILNNAVQVAKKLVDTCAKA</sequence>
<keyword evidence="1" id="KW-0004">4Fe-4S</keyword>
<dbReference type="InterPro" id="IPR021039">
    <property type="entry name" value="Fe-S-bd_prot_LdpA_C"/>
</dbReference>
<evidence type="ECO:0000259" key="5">
    <source>
        <dbReference type="PROSITE" id="PS51379"/>
    </source>
</evidence>
<evidence type="ECO:0000256" key="1">
    <source>
        <dbReference type="ARBA" id="ARBA00022485"/>
    </source>
</evidence>
<reference evidence="6" key="1">
    <citation type="submission" date="2018-05" db="EMBL/GenBank/DDBJ databases">
        <authorList>
            <person name="Lanie J.A."/>
            <person name="Ng W.-L."/>
            <person name="Kazmierczak K.M."/>
            <person name="Andrzejewski T.M."/>
            <person name="Davidsen T.M."/>
            <person name="Wayne K.J."/>
            <person name="Tettelin H."/>
            <person name="Glass J.I."/>
            <person name="Rusch D."/>
            <person name="Podicherti R."/>
            <person name="Tsui H.-C.T."/>
            <person name="Winkler M.E."/>
        </authorList>
    </citation>
    <scope>NUCLEOTIDE SEQUENCE</scope>
</reference>
<proteinExistence type="predicted"/>
<dbReference type="AlphaFoldDB" id="A0A382HWV4"/>
<evidence type="ECO:0000313" key="6">
    <source>
        <dbReference type="EMBL" id="SVB91800.1"/>
    </source>
</evidence>
<dbReference type="SUPFAM" id="SSF54862">
    <property type="entry name" value="4Fe-4S ferredoxins"/>
    <property type="match status" value="1"/>
</dbReference>
<dbReference type="Pfam" id="PF12617">
    <property type="entry name" value="LdpA_C"/>
    <property type="match status" value="1"/>
</dbReference>
<feature type="domain" description="4Fe-4S ferredoxin-type" evidence="5">
    <location>
        <begin position="117"/>
        <end position="140"/>
    </location>
</feature>
<gene>
    <name evidence="6" type="ORF">METZ01_LOCUS244654</name>
</gene>
<dbReference type="InterPro" id="IPR050157">
    <property type="entry name" value="PSI_iron-sulfur_center"/>
</dbReference>
<dbReference type="InterPro" id="IPR017900">
    <property type="entry name" value="4Fe4S_Fe_S_CS"/>
</dbReference>
<feature type="domain" description="4Fe-4S ferredoxin-type" evidence="5">
    <location>
        <begin position="85"/>
        <end position="115"/>
    </location>
</feature>
<dbReference type="PROSITE" id="PS51379">
    <property type="entry name" value="4FE4S_FER_2"/>
    <property type="match status" value="2"/>
</dbReference>
<dbReference type="Pfam" id="PF00037">
    <property type="entry name" value="Fer4"/>
    <property type="match status" value="2"/>
</dbReference>
<accession>A0A382HWV4</accession>
<dbReference type="InterPro" id="IPR017896">
    <property type="entry name" value="4Fe4S_Fe-S-bd"/>
</dbReference>
<dbReference type="PANTHER" id="PTHR24960:SF79">
    <property type="entry name" value="PHOTOSYSTEM I IRON-SULFUR CENTER"/>
    <property type="match status" value="1"/>
</dbReference>
<name>A0A382HWV4_9ZZZZ</name>
<keyword evidence="2" id="KW-0479">Metal-binding</keyword>
<keyword evidence="3" id="KW-0408">Iron</keyword>
<dbReference type="PANTHER" id="PTHR24960">
    <property type="entry name" value="PHOTOSYSTEM I IRON-SULFUR CENTER-RELATED"/>
    <property type="match status" value="1"/>
</dbReference>
<dbReference type="Gene3D" id="3.30.70.20">
    <property type="match status" value="1"/>
</dbReference>